<dbReference type="SUPFAM" id="SSF54106">
    <property type="entry name" value="LysM domain"/>
    <property type="match status" value="2"/>
</dbReference>
<dbReference type="Pfam" id="PF01464">
    <property type="entry name" value="SLT"/>
    <property type="match status" value="1"/>
</dbReference>
<accession>A0A6G5QNS7</accession>
<proteinExistence type="inferred from homology"/>
<sequence>MKIFRVAMLCLACMGWLFAAATNKDADQTQKMILEEFDIDAKFLKSSHYASIKNSIKDGKRKEFARTVKNGYKHIPVLQKIIKESGIPESFLYLAMTESGFSNHIVSKKKAIGIWQFMESTAKLYGLRVDKYTDERKDPVAATAAATKYLQSLKNDFGKWYLAMMAYNCGEARLRAGIRKAGTTDLAALLDDKKSYIPKETKRFVKKILTTAHIAKEQDDLLAKTQALSGTNGIELSKINVPGGTTLMEVGDSIGLSLKKMKEYNMHLKFVYTPPTEKPYYLYIPANKTKMFSDNFEVAQNRKFEIYTVKENDTILSIAEKTGVNHKIIKEYNGLASNEIKPSQKLVIPSEQNVNYLAQYIVKSGDTLGEVSQKFDVALEDLKEANTLMSSNGSIGAKLAATE</sequence>
<dbReference type="InterPro" id="IPR018392">
    <property type="entry name" value="LysM"/>
</dbReference>
<protein>
    <submittedName>
        <fullName evidence="2">Membrane-bound lytic murein transglycosylase D</fullName>
        <ecNumber evidence="2">4.2.2.-</ecNumber>
    </submittedName>
</protein>
<reference evidence="2 3" key="1">
    <citation type="submission" date="2016-07" db="EMBL/GenBank/DDBJ databases">
        <title>Comparative genomics of the Campylobacter concisus group.</title>
        <authorList>
            <person name="Miller W.G."/>
            <person name="Yee E."/>
            <person name="Chapman M.H."/>
            <person name="Huynh S."/>
            <person name="Bono J.L."/>
            <person name="On S.L.W."/>
            <person name="StLeger J."/>
            <person name="Foster G."/>
            <person name="Parker C.T."/>
        </authorList>
    </citation>
    <scope>NUCLEOTIDE SEQUENCE [LARGE SCALE GENOMIC DNA]</scope>
    <source>
        <strain evidence="2 3">ATCC 33238</strain>
    </source>
</reference>
<dbReference type="Gene3D" id="1.10.530.10">
    <property type="match status" value="1"/>
</dbReference>
<dbReference type="InterPro" id="IPR036779">
    <property type="entry name" value="LysM_dom_sf"/>
</dbReference>
<comment type="similarity">
    <text evidence="1">Belongs to the transglycosylase Slt family.</text>
</comment>
<dbReference type="GO" id="GO:0016829">
    <property type="term" value="F:lyase activity"/>
    <property type="evidence" value="ECO:0007669"/>
    <property type="project" value="UniProtKB-KW"/>
</dbReference>
<dbReference type="PANTHER" id="PTHR37423:SF2">
    <property type="entry name" value="MEMBRANE-BOUND LYTIC MUREIN TRANSGLYCOSYLASE C"/>
    <property type="match status" value="1"/>
</dbReference>
<dbReference type="Gene3D" id="3.10.350.10">
    <property type="entry name" value="LysM domain"/>
    <property type="match status" value="2"/>
</dbReference>
<name>A0A6G5QNS7_CAMRE</name>
<dbReference type="InterPro" id="IPR023346">
    <property type="entry name" value="Lysozyme-like_dom_sf"/>
</dbReference>
<dbReference type="Pfam" id="PF01476">
    <property type="entry name" value="LysM"/>
    <property type="match status" value="2"/>
</dbReference>
<organism evidence="2 3">
    <name type="scientific">Campylobacter rectus</name>
    <name type="common">Wolinella recta</name>
    <dbReference type="NCBI Taxonomy" id="203"/>
    <lineage>
        <taxon>Bacteria</taxon>
        <taxon>Pseudomonadati</taxon>
        <taxon>Campylobacterota</taxon>
        <taxon>Epsilonproteobacteria</taxon>
        <taxon>Campylobacterales</taxon>
        <taxon>Campylobacteraceae</taxon>
        <taxon>Campylobacter</taxon>
    </lineage>
</organism>
<evidence type="ECO:0000313" key="2">
    <source>
        <dbReference type="EMBL" id="QCD47222.1"/>
    </source>
</evidence>
<dbReference type="SMART" id="SM00257">
    <property type="entry name" value="LysM"/>
    <property type="match status" value="2"/>
</dbReference>
<dbReference type="SUPFAM" id="SSF53955">
    <property type="entry name" value="Lysozyme-like"/>
    <property type="match status" value="1"/>
</dbReference>
<evidence type="ECO:0000256" key="1">
    <source>
        <dbReference type="ARBA" id="ARBA00007734"/>
    </source>
</evidence>
<dbReference type="CDD" id="cd00118">
    <property type="entry name" value="LysM"/>
    <property type="match status" value="2"/>
</dbReference>
<dbReference type="PROSITE" id="PS51782">
    <property type="entry name" value="LYSM"/>
    <property type="match status" value="2"/>
</dbReference>
<dbReference type="AlphaFoldDB" id="A0A6G5QNS7"/>
<dbReference type="PANTHER" id="PTHR37423">
    <property type="entry name" value="SOLUBLE LYTIC MUREIN TRANSGLYCOSYLASE-RELATED"/>
    <property type="match status" value="1"/>
</dbReference>
<dbReference type="EMBL" id="CP012543">
    <property type="protein sequence ID" value="QCD47222.1"/>
    <property type="molecule type" value="Genomic_DNA"/>
</dbReference>
<dbReference type="InterPro" id="IPR008258">
    <property type="entry name" value="Transglycosylase_SLT_dom_1"/>
</dbReference>
<dbReference type="EC" id="4.2.2.-" evidence="2"/>
<dbReference type="RefSeq" id="WP_004319558.1">
    <property type="nucleotide sequence ID" value="NZ_CAURIV010000009.1"/>
</dbReference>
<evidence type="ECO:0000313" key="3">
    <source>
        <dbReference type="Proteomes" id="UP000502377"/>
    </source>
</evidence>
<dbReference type="CDD" id="cd16894">
    <property type="entry name" value="MltD-like"/>
    <property type="match status" value="1"/>
</dbReference>
<keyword evidence="2" id="KW-0456">Lyase</keyword>
<gene>
    <name evidence="2" type="primary">mltD</name>
    <name evidence="2" type="ORF">CRECT_1586</name>
</gene>
<dbReference type="Proteomes" id="UP000502377">
    <property type="component" value="Chromosome"/>
</dbReference>
<dbReference type="KEGG" id="crx:CRECT_1586"/>